<dbReference type="PANTHER" id="PTHR43201:SF5">
    <property type="entry name" value="MEDIUM-CHAIN ACYL-COA LIGASE ACSF2, MITOCHONDRIAL"/>
    <property type="match status" value="1"/>
</dbReference>
<dbReference type="Gene3D" id="3.40.50.12780">
    <property type="entry name" value="N-terminal domain of ligase-like"/>
    <property type="match status" value="1"/>
</dbReference>
<comment type="similarity">
    <text evidence="1">Belongs to the ATP-dependent AMP-binding enzyme family.</text>
</comment>
<dbReference type="InterPro" id="IPR000873">
    <property type="entry name" value="AMP-dep_synth/lig_dom"/>
</dbReference>
<feature type="domain" description="AMP-dependent synthetase/ligase" evidence="3">
    <location>
        <begin position="15"/>
        <end position="379"/>
    </location>
</feature>
<dbReference type="InterPro" id="IPR045851">
    <property type="entry name" value="AMP-bd_C_sf"/>
</dbReference>
<evidence type="ECO:0000256" key="1">
    <source>
        <dbReference type="ARBA" id="ARBA00006432"/>
    </source>
</evidence>
<dbReference type="Gene3D" id="3.30.300.30">
    <property type="match status" value="1"/>
</dbReference>
<accession>A0ABR6WWY5</accession>
<evidence type="ECO:0000259" key="4">
    <source>
        <dbReference type="Pfam" id="PF13193"/>
    </source>
</evidence>
<proteinExistence type="inferred from homology"/>
<dbReference type="Pfam" id="PF00501">
    <property type="entry name" value="AMP-binding"/>
    <property type="match status" value="1"/>
</dbReference>
<dbReference type="InterPro" id="IPR025110">
    <property type="entry name" value="AMP-bd_C"/>
</dbReference>
<dbReference type="EMBL" id="WJBC01000019">
    <property type="protein sequence ID" value="MBC3805104.1"/>
    <property type="molecule type" value="Genomic_DNA"/>
</dbReference>
<reference evidence="5 6" key="1">
    <citation type="journal article" date="2020" name="mSystems">
        <title>Defining Genomic and Predicted Metabolic Features of the Acetobacterium Genus.</title>
        <authorList>
            <person name="Ross D.E."/>
            <person name="Marshall C.W."/>
            <person name="Gulliver D."/>
            <person name="May H.D."/>
            <person name="Norman R.S."/>
        </authorList>
    </citation>
    <scope>NUCLEOTIDE SEQUENCE [LARGE SCALE GENOMIC DNA]</scope>
    <source>
        <strain evidence="5 6">DSM 8238</strain>
    </source>
</reference>
<evidence type="ECO:0000313" key="5">
    <source>
        <dbReference type="EMBL" id="MBC3805104.1"/>
    </source>
</evidence>
<protein>
    <submittedName>
        <fullName evidence="5">AMP-binding protein</fullName>
    </submittedName>
</protein>
<evidence type="ECO:0000259" key="3">
    <source>
        <dbReference type="Pfam" id="PF00501"/>
    </source>
</evidence>
<sequence>MEVELIRHTINSFLNERVKKTPDKIAIVFEDDSYTWVELDQISDGIALALLKSGVKKGTHVGIWSLNSPLFLLHYLALAKIGAVTVLINTRCHQSELEDLLVYADVNTLYYGEDTNQLKFSEMIAQLDRKRLSLMKKTVALGKNKNDIPEQYKKKIVDNDDLALLCNAKKNVRPEDVLGILFTSGTTSAAKGVMLSHFATINIAIETATQMHWTEADKSCLGIPLFHCFGLSSGFMAGIYAGIQIYLLESHKTIRVLKCVEQNQCTIFNGVPTMFMAMIKHPKFETYNLSSLNSGIIAGSYVNTNDYLSICEKLKMEKLQQSYGQTEASPSITFSDYDDTILDKSRSVGKVIPHVELKILASNQNEICIKGYNTMLGYYKLEAETKKAIDPEGWLHTGDLGYLDADGNLCITGRLKEMIVRGGENISPYEIENHIKNFPYVADVKVIGIEAEVLQEEIAACIVTDGRKKLNETEMREFLSQHLAAYKIPKYFIFLKKFPLNASGKIILSELKNQIKTIINENNKNELS</sequence>
<evidence type="ECO:0000256" key="2">
    <source>
        <dbReference type="ARBA" id="ARBA00022598"/>
    </source>
</evidence>
<feature type="domain" description="AMP-binding enzyme C-terminal" evidence="4">
    <location>
        <begin position="430"/>
        <end position="505"/>
    </location>
</feature>
<dbReference type="SUPFAM" id="SSF56801">
    <property type="entry name" value="Acetyl-CoA synthetase-like"/>
    <property type="match status" value="1"/>
</dbReference>
<keyword evidence="2" id="KW-0436">Ligase</keyword>
<dbReference type="Proteomes" id="UP000603234">
    <property type="component" value="Unassembled WGS sequence"/>
</dbReference>
<name>A0ABR6WWY5_9FIRM</name>
<dbReference type="PROSITE" id="PS00455">
    <property type="entry name" value="AMP_BINDING"/>
    <property type="match status" value="1"/>
</dbReference>
<evidence type="ECO:0000313" key="6">
    <source>
        <dbReference type="Proteomes" id="UP000603234"/>
    </source>
</evidence>
<dbReference type="PANTHER" id="PTHR43201">
    <property type="entry name" value="ACYL-COA SYNTHETASE"/>
    <property type="match status" value="1"/>
</dbReference>
<comment type="caution">
    <text evidence="5">The sequence shown here is derived from an EMBL/GenBank/DDBJ whole genome shotgun (WGS) entry which is preliminary data.</text>
</comment>
<dbReference type="InterPro" id="IPR020845">
    <property type="entry name" value="AMP-binding_CS"/>
</dbReference>
<keyword evidence="6" id="KW-1185">Reference proteome</keyword>
<dbReference type="InterPro" id="IPR042099">
    <property type="entry name" value="ANL_N_sf"/>
</dbReference>
<gene>
    <name evidence="5" type="ORF">GH808_11775</name>
</gene>
<dbReference type="Pfam" id="PF13193">
    <property type="entry name" value="AMP-binding_C"/>
    <property type="match status" value="1"/>
</dbReference>
<organism evidence="5 6">
    <name type="scientific">Acetobacterium fimetarium</name>
    <dbReference type="NCBI Taxonomy" id="52691"/>
    <lineage>
        <taxon>Bacteria</taxon>
        <taxon>Bacillati</taxon>
        <taxon>Bacillota</taxon>
        <taxon>Clostridia</taxon>
        <taxon>Eubacteriales</taxon>
        <taxon>Eubacteriaceae</taxon>
        <taxon>Acetobacterium</taxon>
    </lineage>
</organism>